<feature type="region of interest" description="Disordered" evidence="1">
    <location>
        <begin position="1"/>
        <end position="22"/>
    </location>
</feature>
<dbReference type="EMBL" id="CP017147">
    <property type="protein sequence ID" value="AOO82760.1"/>
    <property type="molecule type" value="Genomic_DNA"/>
</dbReference>
<gene>
    <name evidence="2" type="ORF">BHK69_22040</name>
</gene>
<organism evidence="2 3">
    <name type="scientific">Bosea vaviloviae</name>
    <dbReference type="NCBI Taxonomy" id="1526658"/>
    <lineage>
        <taxon>Bacteria</taxon>
        <taxon>Pseudomonadati</taxon>
        <taxon>Pseudomonadota</taxon>
        <taxon>Alphaproteobacteria</taxon>
        <taxon>Hyphomicrobiales</taxon>
        <taxon>Boseaceae</taxon>
        <taxon>Bosea</taxon>
    </lineage>
</organism>
<evidence type="ECO:0008006" key="4">
    <source>
        <dbReference type="Google" id="ProtNLM"/>
    </source>
</evidence>
<name>A0A1D7U5U9_9HYPH</name>
<dbReference type="Proteomes" id="UP000094969">
    <property type="component" value="Chromosome"/>
</dbReference>
<evidence type="ECO:0000313" key="3">
    <source>
        <dbReference type="Proteomes" id="UP000094969"/>
    </source>
</evidence>
<protein>
    <recommendedName>
        <fullName evidence="4">DUF1127 domain-containing protein</fullName>
    </recommendedName>
</protein>
<dbReference type="AlphaFoldDB" id="A0A1D7U5U9"/>
<accession>A0A1D7U5U9</accession>
<evidence type="ECO:0000313" key="2">
    <source>
        <dbReference type="EMBL" id="AOO82760.1"/>
    </source>
</evidence>
<dbReference type="KEGG" id="bvv:BHK69_22040"/>
<dbReference type="STRING" id="1526658.BHK69_22040"/>
<feature type="region of interest" description="Disordered" evidence="1">
    <location>
        <begin position="47"/>
        <end position="70"/>
    </location>
</feature>
<sequence>MARDRTLLREFGRPLASPPLSRHHQMPALYELDDRFLADLGISRLEAEHGSPLKPSLPHKIGRARPEENP</sequence>
<proteinExistence type="predicted"/>
<evidence type="ECO:0000256" key="1">
    <source>
        <dbReference type="SAM" id="MobiDB-lite"/>
    </source>
</evidence>
<reference evidence="2 3" key="1">
    <citation type="journal article" date="2015" name="Antonie Van Leeuwenhoek">
        <title>Bosea vaviloviae sp. nov., a new species of slow-growing rhizobia isolated from nodules of the relict species Vavilovia formosa (Stev.) Fed.</title>
        <authorList>
            <person name="Safronova V.I."/>
            <person name="Kuznetsova I.G."/>
            <person name="Sazanova A.L."/>
            <person name="Kimeklis A.K."/>
            <person name="Belimov A.A."/>
            <person name="Andronov E.E."/>
            <person name="Pinaev A.G."/>
            <person name="Chizhevskaya E.P."/>
            <person name="Pukhaev A.R."/>
            <person name="Popov K.P."/>
            <person name="Willems A."/>
            <person name="Tikhonovich I.A."/>
        </authorList>
    </citation>
    <scope>NUCLEOTIDE SEQUENCE [LARGE SCALE GENOMIC DNA]</scope>
    <source>
        <strain evidence="2 3">Vaf18</strain>
    </source>
</reference>
<keyword evidence="3" id="KW-1185">Reference proteome</keyword>
<feature type="compositionally biased region" description="Basic and acidic residues" evidence="1">
    <location>
        <begin position="1"/>
        <end position="12"/>
    </location>
</feature>